<feature type="signal peptide" evidence="10">
    <location>
        <begin position="1"/>
        <end position="19"/>
    </location>
</feature>
<gene>
    <name evidence="11" type="ORF">EJ04DRAFT_557465</name>
</gene>
<dbReference type="InterPro" id="IPR006710">
    <property type="entry name" value="Glyco_hydro_43"/>
</dbReference>
<dbReference type="GO" id="GO:0046558">
    <property type="term" value="F:arabinan endo-1,5-alpha-L-arabinosidase activity"/>
    <property type="evidence" value="ECO:0007669"/>
    <property type="project" value="UniProtKB-EC"/>
</dbReference>
<dbReference type="EMBL" id="ML996339">
    <property type="protein sequence ID" value="KAF2727325.1"/>
    <property type="molecule type" value="Genomic_DNA"/>
</dbReference>
<evidence type="ECO:0000256" key="3">
    <source>
        <dbReference type="ARBA" id="ARBA00009865"/>
    </source>
</evidence>
<evidence type="ECO:0000256" key="7">
    <source>
        <dbReference type="PIRNR" id="PIRNR026534"/>
    </source>
</evidence>
<evidence type="ECO:0000313" key="11">
    <source>
        <dbReference type="EMBL" id="KAF2727325.1"/>
    </source>
</evidence>
<proteinExistence type="inferred from homology"/>
<dbReference type="GO" id="GO:0005975">
    <property type="term" value="P:carbohydrate metabolic process"/>
    <property type="evidence" value="ECO:0007669"/>
    <property type="project" value="InterPro"/>
</dbReference>
<reference evidence="11" key="1">
    <citation type="journal article" date="2020" name="Stud. Mycol.">
        <title>101 Dothideomycetes genomes: a test case for predicting lifestyles and emergence of pathogens.</title>
        <authorList>
            <person name="Haridas S."/>
            <person name="Albert R."/>
            <person name="Binder M."/>
            <person name="Bloem J."/>
            <person name="Labutti K."/>
            <person name="Salamov A."/>
            <person name="Andreopoulos B."/>
            <person name="Baker S."/>
            <person name="Barry K."/>
            <person name="Bills G."/>
            <person name="Bluhm B."/>
            <person name="Cannon C."/>
            <person name="Castanera R."/>
            <person name="Culley D."/>
            <person name="Daum C."/>
            <person name="Ezra D."/>
            <person name="Gonzalez J."/>
            <person name="Henrissat B."/>
            <person name="Kuo A."/>
            <person name="Liang C."/>
            <person name="Lipzen A."/>
            <person name="Lutzoni F."/>
            <person name="Magnuson J."/>
            <person name="Mondo S."/>
            <person name="Nolan M."/>
            <person name="Ohm R."/>
            <person name="Pangilinan J."/>
            <person name="Park H.-J."/>
            <person name="Ramirez L."/>
            <person name="Alfaro M."/>
            <person name="Sun H."/>
            <person name="Tritt A."/>
            <person name="Yoshinaga Y."/>
            <person name="Zwiers L.-H."/>
            <person name="Turgeon B."/>
            <person name="Goodwin S."/>
            <person name="Spatafora J."/>
            <person name="Crous P."/>
            <person name="Grigoriev I."/>
        </authorList>
    </citation>
    <scope>NUCLEOTIDE SEQUENCE</scope>
    <source>
        <strain evidence="11">CBS 125425</strain>
    </source>
</reference>
<evidence type="ECO:0000256" key="4">
    <source>
        <dbReference type="ARBA" id="ARBA00012586"/>
    </source>
</evidence>
<comment type="similarity">
    <text evidence="3 7">Belongs to the glycosyl hydrolase 43 family.</text>
</comment>
<sequence>MYLPSLLAPLLTLSTAVLATPLNSRQATTYPAPSPCTGSCSGIKDPSVFRRSDGTWFRFSTGNNISIASAPALTGPWTSKGPLLHNGTSIHVGDKQGIWAPDVSKIGDVYVAYYSVSVLSQRTSDIGVATSASMESGSWTDHGSVGVPKNADYNLIDPNLFTECPTCPRIWTFGSAWQGIYQTTLGEKGLKWSGSTPARQIYNSTVPPGQTWEAVVEGAFLTSKTVGGTKYYYMFWSSGASQNEPDELAAPGDEYKVEVCRSAAAAGPWMDKGGRDCRTQNGGTLVLGSHGERVYAPGGQGVTEDAGKTVLYYHYVNPKIGYAFKDFQFGFNYLDFSSGWPVLV</sequence>
<dbReference type="InterPro" id="IPR016840">
    <property type="entry name" value="Glyco_hydro_43_endo_a_Ara-ase"/>
</dbReference>
<evidence type="ECO:0000256" key="5">
    <source>
        <dbReference type="ARBA" id="ARBA00022801"/>
    </source>
</evidence>
<dbReference type="SUPFAM" id="SSF75005">
    <property type="entry name" value="Arabinanase/levansucrase/invertase"/>
    <property type="match status" value="1"/>
</dbReference>
<dbReference type="CDD" id="cd18831">
    <property type="entry name" value="GH43_AnAbnA-like"/>
    <property type="match status" value="1"/>
</dbReference>
<feature type="site" description="Important for catalytic activity, responsible for pKa modulation of the active site Glu and correct orientation of both the proton donor and substrate" evidence="9">
    <location>
        <position position="157"/>
    </location>
</feature>
<dbReference type="InterPro" id="IPR023296">
    <property type="entry name" value="Glyco_hydro_beta-prop_sf"/>
</dbReference>
<dbReference type="OrthoDB" id="195678at2759"/>
<dbReference type="InterPro" id="IPR050727">
    <property type="entry name" value="GH43_arabinanases"/>
</dbReference>
<comment type="pathway">
    <text evidence="2 7">Glycan metabolism; L-arabinan degradation.</text>
</comment>
<evidence type="ECO:0000256" key="6">
    <source>
        <dbReference type="ARBA" id="ARBA00023295"/>
    </source>
</evidence>
<evidence type="ECO:0000256" key="8">
    <source>
        <dbReference type="PIRSR" id="PIRSR606710-1"/>
    </source>
</evidence>
<dbReference type="Pfam" id="PF04616">
    <property type="entry name" value="Glyco_hydro_43"/>
    <property type="match status" value="1"/>
</dbReference>
<evidence type="ECO:0000256" key="10">
    <source>
        <dbReference type="SAM" id="SignalP"/>
    </source>
</evidence>
<dbReference type="PANTHER" id="PTHR43301:SF3">
    <property type="entry name" value="ARABINAN ENDO-1,5-ALPHA-L-ARABINOSIDASE A-RELATED"/>
    <property type="match status" value="1"/>
</dbReference>
<dbReference type="Gene3D" id="2.115.10.20">
    <property type="entry name" value="Glycosyl hydrolase domain, family 43"/>
    <property type="match status" value="1"/>
</dbReference>
<dbReference type="EC" id="3.2.1.99" evidence="4 7"/>
<keyword evidence="12" id="KW-1185">Reference proteome</keyword>
<evidence type="ECO:0000256" key="1">
    <source>
        <dbReference type="ARBA" id="ARBA00000375"/>
    </source>
</evidence>
<organism evidence="11 12">
    <name type="scientific">Polyplosphaeria fusca</name>
    <dbReference type="NCBI Taxonomy" id="682080"/>
    <lineage>
        <taxon>Eukaryota</taxon>
        <taxon>Fungi</taxon>
        <taxon>Dikarya</taxon>
        <taxon>Ascomycota</taxon>
        <taxon>Pezizomycotina</taxon>
        <taxon>Dothideomycetes</taxon>
        <taxon>Pleosporomycetidae</taxon>
        <taxon>Pleosporales</taxon>
        <taxon>Tetraplosphaeriaceae</taxon>
        <taxon>Polyplosphaeria</taxon>
    </lineage>
</organism>
<name>A0A9P4QJ95_9PLEO</name>
<feature type="active site" description="Proton acceptor" evidence="8">
    <location>
        <position position="45"/>
    </location>
</feature>
<feature type="chain" id="PRO_5040133723" description="Arabinan endo-1,5-alpha-L-arabinosidase" evidence="10">
    <location>
        <begin position="20"/>
        <end position="344"/>
    </location>
</feature>
<comment type="catalytic activity">
    <reaction evidence="1 7">
        <text>Endohydrolysis of (1-&gt;5)-alpha-arabinofuranosidic linkages in (1-&gt;5)-arabinans.</text>
        <dbReference type="EC" id="3.2.1.99"/>
    </reaction>
</comment>
<dbReference type="PANTHER" id="PTHR43301">
    <property type="entry name" value="ARABINAN ENDO-1,5-ALPHA-L-ARABINOSIDASE"/>
    <property type="match status" value="1"/>
</dbReference>
<dbReference type="Proteomes" id="UP000799444">
    <property type="component" value="Unassembled WGS sequence"/>
</dbReference>
<feature type="active site" description="Proton donor" evidence="8">
    <location>
        <position position="217"/>
    </location>
</feature>
<comment type="caution">
    <text evidence="11">The sequence shown here is derived from an EMBL/GenBank/DDBJ whole genome shotgun (WGS) entry which is preliminary data.</text>
</comment>
<evidence type="ECO:0000313" key="12">
    <source>
        <dbReference type="Proteomes" id="UP000799444"/>
    </source>
</evidence>
<keyword evidence="6 7" id="KW-0326">Glycosidase</keyword>
<keyword evidence="5 7" id="KW-0378">Hydrolase</keyword>
<dbReference type="PIRSF" id="PIRSF026534">
    <property type="entry name" value="Endo_alpha-L-arabinosidase"/>
    <property type="match status" value="1"/>
</dbReference>
<evidence type="ECO:0000256" key="2">
    <source>
        <dbReference type="ARBA" id="ARBA00004834"/>
    </source>
</evidence>
<dbReference type="AlphaFoldDB" id="A0A9P4QJ95"/>
<accession>A0A9P4QJ95</accession>
<protein>
    <recommendedName>
        <fullName evidence="4 7">Arabinan endo-1,5-alpha-L-arabinosidase</fullName>
        <ecNumber evidence="4 7">3.2.1.99</ecNumber>
    </recommendedName>
</protein>
<evidence type="ECO:0000256" key="9">
    <source>
        <dbReference type="PIRSR" id="PIRSR606710-2"/>
    </source>
</evidence>
<keyword evidence="10" id="KW-0732">Signal</keyword>